<feature type="region of interest" description="Disordered" evidence="1">
    <location>
        <begin position="159"/>
        <end position="181"/>
    </location>
</feature>
<reference evidence="2" key="1">
    <citation type="submission" date="2020-08" db="EMBL/GenBank/DDBJ databases">
        <title>Multicomponent nature underlies the extraordinary mechanical properties of spider dragline silk.</title>
        <authorList>
            <person name="Kono N."/>
            <person name="Nakamura H."/>
            <person name="Mori M."/>
            <person name="Yoshida Y."/>
            <person name="Ohtoshi R."/>
            <person name="Malay A.D."/>
            <person name="Moran D.A.P."/>
            <person name="Tomita M."/>
            <person name="Numata K."/>
            <person name="Arakawa K."/>
        </authorList>
    </citation>
    <scope>NUCLEOTIDE SEQUENCE</scope>
</reference>
<organism evidence="2 3">
    <name type="scientific">Trichonephila clavipes</name>
    <name type="common">Golden silk orbweaver</name>
    <name type="synonym">Nephila clavipes</name>
    <dbReference type="NCBI Taxonomy" id="2585209"/>
    <lineage>
        <taxon>Eukaryota</taxon>
        <taxon>Metazoa</taxon>
        <taxon>Ecdysozoa</taxon>
        <taxon>Arthropoda</taxon>
        <taxon>Chelicerata</taxon>
        <taxon>Arachnida</taxon>
        <taxon>Araneae</taxon>
        <taxon>Araneomorphae</taxon>
        <taxon>Entelegynae</taxon>
        <taxon>Araneoidea</taxon>
        <taxon>Nephilidae</taxon>
        <taxon>Trichonephila</taxon>
    </lineage>
</organism>
<accession>A0A8X6SGR4</accession>
<dbReference type="Gene3D" id="3.30.420.10">
    <property type="entry name" value="Ribonuclease H-like superfamily/Ribonuclease H"/>
    <property type="match status" value="1"/>
</dbReference>
<dbReference type="InterPro" id="IPR036397">
    <property type="entry name" value="RNaseH_sf"/>
</dbReference>
<gene>
    <name evidence="2" type="primary">X975_18942</name>
    <name evidence="2" type="ORF">TNCV_4973961</name>
</gene>
<protein>
    <submittedName>
        <fullName evidence="2">Transposable element Tcb1 transposase</fullName>
    </submittedName>
</protein>
<feature type="compositionally biased region" description="Acidic residues" evidence="1">
    <location>
        <begin position="165"/>
        <end position="180"/>
    </location>
</feature>
<keyword evidence="3" id="KW-1185">Reference proteome</keyword>
<dbReference type="GO" id="GO:0003676">
    <property type="term" value="F:nucleic acid binding"/>
    <property type="evidence" value="ECO:0007669"/>
    <property type="project" value="InterPro"/>
</dbReference>
<proteinExistence type="predicted"/>
<comment type="caution">
    <text evidence="2">The sequence shown here is derived from an EMBL/GenBank/DDBJ whole genome shotgun (WGS) entry which is preliminary data.</text>
</comment>
<dbReference type="EMBL" id="BMAU01021309">
    <property type="protein sequence ID" value="GFY11896.1"/>
    <property type="molecule type" value="Genomic_DNA"/>
</dbReference>
<name>A0A8X6SGR4_TRICX</name>
<dbReference type="AlphaFoldDB" id="A0A8X6SGR4"/>
<sequence length="212" mass="24144">MDVGVYGVKHLKANTLLLLPERFRLEAGALWSGECFPGILWVHSSFWKGPMNQYKYASILADLVQPYMRIDFPQDDGIYQQNSAKCHTAGSVRAWFEEHQDELTVLLWQSNSHDLNPIENLGDHLYWVVRAMDHHPRDRAQMVMSSIWASINPLGIENSNTGDVEFSDSDFEESENDTDNEGNVNAIVEEDIANEDKIATHQELLPIIKTSQ</sequence>
<evidence type="ECO:0000256" key="1">
    <source>
        <dbReference type="SAM" id="MobiDB-lite"/>
    </source>
</evidence>
<dbReference type="Proteomes" id="UP000887159">
    <property type="component" value="Unassembled WGS sequence"/>
</dbReference>
<evidence type="ECO:0000313" key="2">
    <source>
        <dbReference type="EMBL" id="GFY11896.1"/>
    </source>
</evidence>
<evidence type="ECO:0000313" key="3">
    <source>
        <dbReference type="Proteomes" id="UP000887159"/>
    </source>
</evidence>